<keyword evidence="4 7" id="KW-0812">Transmembrane</keyword>
<evidence type="ECO:0000256" key="4">
    <source>
        <dbReference type="ARBA" id="ARBA00022692"/>
    </source>
</evidence>
<dbReference type="Proteomes" id="UP000094067">
    <property type="component" value="Unassembled WGS sequence"/>
</dbReference>
<dbReference type="GO" id="GO:0055085">
    <property type="term" value="P:transmembrane transport"/>
    <property type="evidence" value="ECO:0007669"/>
    <property type="project" value="InterPro"/>
</dbReference>
<evidence type="ECO:0000313" key="10">
    <source>
        <dbReference type="EMBL" id="ODM11946.1"/>
    </source>
</evidence>
<evidence type="ECO:0000259" key="8">
    <source>
        <dbReference type="PROSITE" id="PS50928"/>
    </source>
</evidence>
<dbReference type="Pfam" id="PF00528">
    <property type="entry name" value="BPD_transp_1"/>
    <property type="match status" value="1"/>
</dbReference>
<evidence type="ECO:0000256" key="6">
    <source>
        <dbReference type="ARBA" id="ARBA00023136"/>
    </source>
</evidence>
<accession>A0A1E3AF60</accession>
<dbReference type="PROSITE" id="PS50928">
    <property type="entry name" value="ABC_TM1"/>
    <property type="match status" value="1"/>
</dbReference>
<protein>
    <submittedName>
        <fullName evidence="9">L-arabinose transport system permease protein AraQ</fullName>
    </submittedName>
    <submittedName>
        <fullName evidence="11">Sugar ABC transporter permease</fullName>
    </submittedName>
</protein>
<dbReference type="RefSeq" id="WP_044969426.1">
    <property type="nucleotide sequence ID" value="NZ_BAABXS010000001.1"/>
</dbReference>
<dbReference type="PANTHER" id="PTHR43744">
    <property type="entry name" value="ABC TRANSPORTER PERMEASE PROTEIN MG189-RELATED-RELATED"/>
    <property type="match status" value="1"/>
</dbReference>
<dbReference type="OrthoDB" id="9810086at2"/>
<keyword evidence="3" id="KW-1003">Cell membrane</keyword>
<dbReference type="EMBL" id="MCGH01000002">
    <property type="protein sequence ID" value="ODM07319.1"/>
    <property type="molecule type" value="Genomic_DNA"/>
</dbReference>
<dbReference type="Proteomes" id="UP000095003">
    <property type="component" value="Unassembled WGS sequence"/>
</dbReference>
<comment type="similarity">
    <text evidence="7">Belongs to the binding-protein-dependent transport system permease family.</text>
</comment>
<reference evidence="13 16" key="1">
    <citation type="submission" date="2016-07" db="EMBL/GenBank/DDBJ databases">
        <title>Characterization of isolates of Eisenbergiella tayi derived from blood cultures, using whole genome sequencing.</title>
        <authorList>
            <person name="Burdz T."/>
            <person name="Wiebe D."/>
            <person name="Huynh C."/>
            <person name="Bernard K."/>
        </authorList>
    </citation>
    <scope>NUCLEOTIDE SEQUENCE [LARGE SCALE GENOMIC DNA]</scope>
    <source>
        <strain evidence="9 13">NML 110608</strain>
        <strain evidence="10 16">NML 120489</strain>
    </source>
</reference>
<organism evidence="9 13">
    <name type="scientific">Eisenbergiella tayi</name>
    <dbReference type="NCBI Taxonomy" id="1432052"/>
    <lineage>
        <taxon>Bacteria</taxon>
        <taxon>Bacillati</taxon>
        <taxon>Bacillota</taxon>
        <taxon>Clostridia</taxon>
        <taxon>Lachnospirales</taxon>
        <taxon>Lachnospiraceae</taxon>
        <taxon>Eisenbergiella</taxon>
    </lineage>
</organism>
<feature type="transmembrane region" description="Helical" evidence="7">
    <location>
        <begin position="85"/>
        <end position="110"/>
    </location>
</feature>
<evidence type="ECO:0000256" key="2">
    <source>
        <dbReference type="ARBA" id="ARBA00022448"/>
    </source>
</evidence>
<dbReference type="EMBL" id="MEHD01000051">
    <property type="protein sequence ID" value="ODR45757.1"/>
    <property type="molecule type" value="Genomic_DNA"/>
</dbReference>
<feature type="transmembrane region" description="Helical" evidence="7">
    <location>
        <begin position="205"/>
        <end position="223"/>
    </location>
</feature>
<keyword evidence="6 7" id="KW-0472">Membrane</keyword>
<dbReference type="GO" id="GO:0005886">
    <property type="term" value="C:plasma membrane"/>
    <property type="evidence" value="ECO:0007669"/>
    <property type="project" value="UniProtKB-SubCell"/>
</dbReference>
<dbReference type="Proteomes" id="UP000094869">
    <property type="component" value="Unassembled WGS sequence"/>
</dbReference>
<comment type="subcellular location">
    <subcellularLocation>
        <location evidence="1 7">Cell membrane</location>
        <topology evidence="1 7">Multi-pass membrane protein</topology>
    </subcellularLocation>
</comment>
<evidence type="ECO:0000256" key="7">
    <source>
        <dbReference type="RuleBase" id="RU363032"/>
    </source>
</evidence>
<dbReference type="EMBL" id="MEHA01000002">
    <property type="protein sequence ID" value="ODR55022.1"/>
    <property type="molecule type" value="Genomic_DNA"/>
</dbReference>
<sequence>MSLRKTKKQAQPESKIYIGSKVFDVFLILFMLILSVIFLYPFLNVVATSLSSNRMITTGQVTFFPRELMVDGYKMLFKEQNILGAYWNTIVIAVGTMVISLSLTSLMAYVMMVPDFVLRKQLSVFLLITMFFSGGTVPTYLLIQNLGLYNSWWSLILPNAVTAYNVFVYRSFYKGISPEIREAARIDGAGDLKILTKIYVPLSKALYATFGLFSVVGVWNSYYEALLYIKDPGKQPIQMLLRKIVFTSGTANMADSQQMISNGAMNQLNVQYACVIATIGPILLVYPFIQKYFAQGMQVGAVKG</sequence>
<dbReference type="AlphaFoldDB" id="A0A1E3AF60"/>
<dbReference type="Proteomes" id="UP000094271">
    <property type="component" value="Unassembled WGS sequence"/>
</dbReference>
<feature type="transmembrane region" description="Helical" evidence="7">
    <location>
        <begin position="270"/>
        <end position="289"/>
    </location>
</feature>
<evidence type="ECO:0000256" key="3">
    <source>
        <dbReference type="ARBA" id="ARBA00022475"/>
    </source>
</evidence>
<dbReference type="Gene3D" id="1.10.3720.10">
    <property type="entry name" value="MetI-like"/>
    <property type="match status" value="1"/>
</dbReference>
<keyword evidence="15" id="KW-1185">Reference proteome</keyword>
<evidence type="ECO:0000313" key="15">
    <source>
        <dbReference type="Proteomes" id="UP000094869"/>
    </source>
</evidence>
<dbReference type="GeneID" id="93304102"/>
<comment type="caution">
    <text evidence="9">The sequence shown here is derived from an EMBL/GenBank/DDBJ whole genome shotgun (WGS) entry which is preliminary data.</text>
</comment>
<feature type="transmembrane region" description="Helical" evidence="7">
    <location>
        <begin position="122"/>
        <end position="143"/>
    </location>
</feature>
<feature type="domain" description="ABC transmembrane type-1" evidence="8">
    <location>
        <begin position="86"/>
        <end position="289"/>
    </location>
</feature>
<keyword evidence="5 7" id="KW-1133">Transmembrane helix</keyword>
<evidence type="ECO:0000313" key="14">
    <source>
        <dbReference type="Proteomes" id="UP000094271"/>
    </source>
</evidence>
<evidence type="ECO:0000313" key="16">
    <source>
        <dbReference type="Proteomes" id="UP000095003"/>
    </source>
</evidence>
<evidence type="ECO:0000313" key="12">
    <source>
        <dbReference type="EMBL" id="ODR55022.1"/>
    </source>
</evidence>
<evidence type="ECO:0000313" key="9">
    <source>
        <dbReference type="EMBL" id="ODM07319.1"/>
    </source>
</evidence>
<dbReference type="InterPro" id="IPR000515">
    <property type="entry name" value="MetI-like"/>
</dbReference>
<reference evidence="12 14" key="3">
    <citation type="submission" date="2016-08" db="EMBL/GenBank/DDBJ databases">
        <authorList>
            <person name="Seilhamer J.J."/>
        </authorList>
    </citation>
    <scope>NUCLEOTIDE SEQUENCE [LARGE SCALE GENOMIC DNA]</scope>
    <source>
        <strain evidence="12 14">NML150140-1</strain>
    </source>
</reference>
<dbReference type="PANTHER" id="PTHR43744:SF9">
    <property type="entry name" value="POLYGALACTURONAN_RHAMNOGALACTURONAN TRANSPORT SYSTEM PERMEASE PROTEIN YTCP"/>
    <property type="match status" value="1"/>
</dbReference>
<feature type="transmembrane region" description="Helical" evidence="7">
    <location>
        <begin position="21"/>
        <end position="43"/>
    </location>
</feature>
<proteinExistence type="inferred from homology"/>
<keyword evidence="2 7" id="KW-0813">Transport</keyword>
<evidence type="ECO:0000313" key="13">
    <source>
        <dbReference type="Proteomes" id="UP000094067"/>
    </source>
</evidence>
<name>A0A1E3AF60_9FIRM</name>
<dbReference type="CDD" id="cd06261">
    <property type="entry name" value="TM_PBP2"/>
    <property type="match status" value="1"/>
</dbReference>
<evidence type="ECO:0000256" key="5">
    <source>
        <dbReference type="ARBA" id="ARBA00022989"/>
    </source>
</evidence>
<dbReference type="InterPro" id="IPR035906">
    <property type="entry name" value="MetI-like_sf"/>
</dbReference>
<evidence type="ECO:0000256" key="1">
    <source>
        <dbReference type="ARBA" id="ARBA00004651"/>
    </source>
</evidence>
<dbReference type="SUPFAM" id="SSF161098">
    <property type="entry name" value="MetI-like"/>
    <property type="match status" value="1"/>
</dbReference>
<reference evidence="11 15" key="2">
    <citation type="submission" date="2016-08" db="EMBL/GenBank/DDBJ databases">
        <title>Characterization of Isolates of Eisenbergiella tayi Derived from Blood Cultures, Using Whole Genome Sequencing.</title>
        <authorList>
            <person name="Bernier A.-M."/>
            <person name="Burdz T."/>
            <person name="Wiebe D."/>
            <person name="Bernard K."/>
        </authorList>
    </citation>
    <scope>NUCLEOTIDE SEQUENCE [LARGE SCALE GENOMIC DNA]</scope>
    <source>
        <strain evidence="11 15">NML120146</strain>
    </source>
</reference>
<gene>
    <name evidence="9" type="primary">araQ_76</name>
    <name evidence="10" type="synonym">araQ_67</name>
    <name evidence="10" type="ORF">BEH84_02561</name>
    <name evidence="12" type="ORF">BEI59_03605</name>
    <name evidence="9" type="ORF">BEI61_03209</name>
    <name evidence="11" type="ORF">BEI63_28680</name>
</gene>
<dbReference type="EMBL" id="MCGI01000002">
    <property type="protein sequence ID" value="ODM11946.1"/>
    <property type="molecule type" value="Genomic_DNA"/>
</dbReference>
<evidence type="ECO:0000313" key="11">
    <source>
        <dbReference type="EMBL" id="ODR45757.1"/>
    </source>
</evidence>